<dbReference type="Gene3D" id="3.60.70.12">
    <property type="entry name" value="L-amino peptidase D-ALA esterase/amidase"/>
    <property type="match status" value="1"/>
</dbReference>
<comment type="similarity">
    <text evidence="1 6">Belongs to the ArgJ family.</text>
</comment>
<comment type="caution">
    <text evidence="7">The sequence shown here is derived from an EMBL/GenBank/DDBJ whole genome shotgun (WGS) entry which is preliminary data.</text>
</comment>
<comment type="pathway">
    <text evidence="6">Amino-acid biosynthesis; L-arginine biosynthesis; L-ornithine and N-acetyl-L-glutamate from L-glutamate and N(2)-acetyl-L-ornithine (cyclic): step 1/1.</text>
</comment>
<feature type="site" description="Involved in the stabilization of negative charge on the oxyanion by the formation of the oxyanion hole" evidence="6">
    <location>
        <position position="113"/>
    </location>
</feature>
<keyword evidence="3 6" id="KW-0808">Transferase</keyword>
<dbReference type="EMBL" id="CAWVOH010000003">
    <property type="protein sequence ID" value="CAK8054731.1"/>
    <property type="molecule type" value="Genomic_DNA"/>
</dbReference>
<dbReference type="HAMAP" id="MF_01106">
    <property type="entry name" value="ArgJ"/>
    <property type="match status" value="1"/>
</dbReference>
<feature type="binding site" evidence="6">
    <location>
        <position position="171"/>
    </location>
    <ligand>
        <name>substrate</name>
    </ligand>
</feature>
<feature type="binding site" evidence="6">
    <location>
        <position position="390"/>
    </location>
    <ligand>
        <name>substrate</name>
    </ligand>
</feature>
<comment type="function">
    <text evidence="6">Catalyzes two activities which are involved in the cyclic version of arginine biosynthesis: the synthesis of N-acetylglutamate from glutamate and acetyl-CoA as the acetyl donor, and of ornithine by transacetylation between N(2)-acetylornithine and glutamate.</text>
</comment>
<dbReference type="InterPro" id="IPR002813">
    <property type="entry name" value="Arg_biosynth_ArgJ"/>
</dbReference>
<evidence type="ECO:0000313" key="8">
    <source>
        <dbReference type="Proteomes" id="UP001314241"/>
    </source>
</evidence>
<comment type="subcellular location">
    <subcellularLocation>
        <location evidence="6">Cytoplasm</location>
    </subcellularLocation>
</comment>
<gene>
    <name evidence="6" type="primary">argJ</name>
    <name evidence="7" type="ORF">R54876_GBNLAHCA_01306</name>
</gene>
<name>A0ABP0ER72_9LACO</name>
<comment type="subunit">
    <text evidence="2 6">Heterotetramer of two alpha and two beta chains.</text>
</comment>
<dbReference type="GO" id="GO:0004358">
    <property type="term" value="F:L-glutamate N-acetyltransferase activity, acting on acetyl-L-ornithine as donor"/>
    <property type="evidence" value="ECO:0007669"/>
    <property type="project" value="UniProtKB-EC"/>
</dbReference>
<dbReference type="PANTHER" id="PTHR23100:SF0">
    <property type="entry name" value="ARGININE BIOSYNTHESIS BIFUNCTIONAL PROTEIN ARGJ, MITOCHONDRIAL"/>
    <property type="match status" value="1"/>
</dbReference>
<comment type="catalytic activity">
    <reaction evidence="6">
        <text>L-glutamate + acetyl-CoA = N-acetyl-L-glutamate + CoA + H(+)</text>
        <dbReference type="Rhea" id="RHEA:24292"/>
        <dbReference type="ChEBI" id="CHEBI:15378"/>
        <dbReference type="ChEBI" id="CHEBI:29985"/>
        <dbReference type="ChEBI" id="CHEBI:44337"/>
        <dbReference type="ChEBI" id="CHEBI:57287"/>
        <dbReference type="ChEBI" id="CHEBI:57288"/>
        <dbReference type="EC" id="2.3.1.1"/>
    </reaction>
</comment>
<dbReference type="NCBIfam" id="NF003802">
    <property type="entry name" value="PRK05388.1"/>
    <property type="match status" value="1"/>
</dbReference>
<keyword evidence="6" id="KW-0028">Amino-acid biosynthesis</keyword>
<feature type="binding site" evidence="6">
    <location>
        <position position="182"/>
    </location>
    <ligand>
        <name>substrate</name>
    </ligand>
</feature>
<feature type="chain" id="PRO_5044922825" description="Arginine biosynthesis bifunctional protein ArgJ alpha chain" evidence="6">
    <location>
        <begin position="1"/>
        <end position="181"/>
    </location>
</feature>
<keyword evidence="8" id="KW-1185">Reference proteome</keyword>
<dbReference type="PANTHER" id="PTHR23100">
    <property type="entry name" value="ARGININE BIOSYNTHESIS BIFUNCTIONAL PROTEIN ARGJ"/>
    <property type="match status" value="1"/>
</dbReference>
<feature type="active site" description="Nucleophile" evidence="6">
    <location>
        <position position="182"/>
    </location>
</feature>
<sequence>MKEIPFTWPKGFHSDATTAGFKPDHQLDLTWLVSDVPAAAAGVYTKNQFQAAPLQLTKYKINLKHQLQAVVINSGNANSFTGAEGLRNATSQANMVAEKLDIDPSLAGVASTGIIGKQLNMIKFKNGLAHLKLTDKTTATEAILTTDTHAKKISVQLELDGKMVTLTGFAKGSGMIHPNMGTTLTFISTDAAVDPGVLQGILSQEITTSFNQITVDGCMSTNDMVLVMANGVAGNQVLNAKHPQLADFIQAFKTVLVTLAKMVAADGEGATKLIEAKVLHAANNQQALQVAKAIVGSNLIKAMIFGQDANWGRIVQAIGQTQAAVDPSHLSIQVGDQVLVQNSELQKINSAALAKWLDQDQIKISVDLNVGQGKGLAWGCDLTYKYVEINAAYED</sequence>
<keyword evidence="4 6" id="KW-0068">Autocatalytic cleavage</keyword>
<dbReference type="CDD" id="cd02152">
    <property type="entry name" value="OAT"/>
    <property type="match status" value="1"/>
</dbReference>
<feature type="site" description="Cleavage; by autolysis" evidence="6">
    <location>
        <begin position="181"/>
        <end position="182"/>
    </location>
</feature>
<comment type="caution">
    <text evidence="6">Lacks conserved residue(s) required for the propagation of feature annotation.</text>
</comment>
<dbReference type="NCBIfam" id="TIGR00120">
    <property type="entry name" value="ArgJ"/>
    <property type="match status" value="1"/>
</dbReference>
<dbReference type="Proteomes" id="UP001314241">
    <property type="component" value="Unassembled WGS sequence"/>
</dbReference>
<evidence type="ECO:0000256" key="3">
    <source>
        <dbReference type="ARBA" id="ARBA00022679"/>
    </source>
</evidence>
<evidence type="ECO:0000256" key="2">
    <source>
        <dbReference type="ARBA" id="ARBA00011475"/>
    </source>
</evidence>
<evidence type="ECO:0000313" key="7">
    <source>
        <dbReference type="EMBL" id="CAK8054731.1"/>
    </source>
</evidence>
<reference evidence="7 8" key="1">
    <citation type="submission" date="2024-01" db="EMBL/GenBank/DDBJ databases">
        <authorList>
            <person name="Botero Cardona J."/>
        </authorList>
    </citation>
    <scope>NUCLEOTIDE SEQUENCE [LARGE SCALE GENOMIC DNA]</scope>
    <source>
        <strain evidence="7 8">LMG 33000</strain>
    </source>
</reference>
<accession>A0ABP0ER72</accession>
<keyword evidence="6" id="KW-0963">Cytoplasm</keyword>
<comment type="catalytic activity">
    <reaction evidence="6">
        <text>N(2)-acetyl-L-ornithine + L-glutamate = N-acetyl-L-glutamate + L-ornithine</text>
        <dbReference type="Rhea" id="RHEA:15349"/>
        <dbReference type="ChEBI" id="CHEBI:29985"/>
        <dbReference type="ChEBI" id="CHEBI:44337"/>
        <dbReference type="ChEBI" id="CHEBI:46911"/>
        <dbReference type="ChEBI" id="CHEBI:57805"/>
        <dbReference type="EC" id="2.3.1.35"/>
    </reaction>
</comment>
<feature type="site" description="Involved in the stabilization of negative charge on the oxyanion by the formation of the oxyanion hole" evidence="6">
    <location>
        <position position="112"/>
    </location>
</feature>
<dbReference type="RefSeq" id="WP_349642280.1">
    <property type="nucleotide sequence ID" value="NZ_CAWVOH010000003.1"/>
</dbReference>
<evidence type="ECO:0000256" key="4">
    <source>
        <dbReference type="ARBA" id="ARBA00022813"/>
    </source>
</evidence>
<dbReference type="InterPro" id="IPR016117">
    <property type="entry name" value="ArgJ-like_dom_sf"/>
</dbReference>
<organism evidence="7 8">
    <name type="scientific">Eupransor demetentiae</name>
    <dbReference type="NCBI Taxonomy" id="3109584"/>
    <lineage>
        <taxon>Bacteria</taxon>
        <taxon>Bacillati</taxon>
        <taxon>Bacillota</taxon>
        <taxon>Bacilli</taxon>
        <taxon>Lactobacillales</taxon>
        <taxon>Lactobacillaceae</taxon>
        <taxon>Eupransor</taxon>
    </lineage>
</organism>
<dbReference type="EC" id="2.3.1.35" evidence="6"/>
<evidence type="ECO:0000256" key="6">
    <source>
        <dbReference type="HAMAP-Rule" id="MF_01106"/>
    </source>
</evidence>
<feature type="chain" id="PRO_5044922826" description="Arginine biosynthesis bifunctional protein ArgJ beta chain" evidence="6">
    <location>
        <begin position="182"/>
        <end position="395"/>
    </location>
</feature>
<feature type="binding site" evidence="6">
    <location>
        <position position="268"/>
    </location>
    <ligand>
        <name>substrate</name>
    </ligand>
</feature>
<dbReference type="InterPro" id="IPR042195">
    <property type="entry name" value="ArgJ_beta_C"/>
</dbReference>
<dbReference type="SUPFAM" id="SSF56266">
    <property type="entry name" value="DmpA/ArgJ-like"/>
    <property type="match status" value="1"/>
</dbReference>
<keyword evidence="6" id="KW-0055">Arginine biosynthesis</keyword>
<protein>
    <recommendedName>
        <fullName evidence="6">Arginine biosynthesis bifunctional protein ArgJ</fullName>
    </recommendedName>
    <domain>
        <recommendedName>
            <fullName evidence="6">Glutamate N-acetyltransferase</fullName>
            <ecNumber evidence="6">2.3.1.35</ecNumber>
        </recommendedName>
        <alternativeName>
            <fullName evidence="6">Ornithine acetyltransferase</fullName>
            <shortName evidence="6">OATase</shortName>
        </alternativeName>
        <alternativeName>
            <fullName evidence="6">Ornithine transacetylase</fullName>
        </alternativeName>
    </domain>
    <domain>
        <recommendedName>
            <fullName evidence="6">Amino-acid acetyltransferase</fullName>
            <ecNumber evidence="6">2.3.1.1</ecNumber>
        </recommendedName>
        <alternativeName>
            <fullName evidence="6">N-acetylglutamate synthase</fullName>
            <shortName evidence="6">AGSase</shortName>
        </alternativeName>
    </domain>
    <component>
        <recommendedName>
            <fullName evidence="6">Arginine biosynthesis bifunctional protein ArgJ alpha chain</fullName>
        </recommendedName>
    </component>
    <component>
        <recommendedName>
            <fullName evidence="6">Arginine biosynthesis bifunctional protein ArgJ beta chain</fullName>
        </recommendedName>
    </component>
</protein>
<dbReference type="EC" id="2.3.1.1" evidence="6"/>
<keyword evidence="6" id="KW-0511">Multifunctional enzyme</keyword>
<feature type="binding site" evidence="6">
    <location>
        <position position="145"/>
    </location>
    <ligand>
        <name>substrate</name>
    </ligand>
</feature>
<evidence type="ECO:0000256" key="1">
    <source>
        <dbReference type="ARBA" id="ARBA00006774"/>
    </source>
</evidence>
<dbReference type="Gene3D" id="3.10.20.340">
    <property type="entry name" value="ArgJ beta chain, C-terminal domain"/>
    <property type="match status" value="1"/>
</dbReference>
<comment type="pathway">
    <text evidence="6">Amino-acid biosynthesis; L-arginine biosynthesis; N(2)-acetyl-L-ornithine from L-glutamate: step 1/4.</text>
</comment>
<dbReference type="Pfam" id="PF01960">
    <property type="entry name" value="ArgJ"/>
    <property type="match status" value="1"/>
</dbReference>
<evidence type="ECO:0000256" key="5">
    <source>
        <dbReference type="ARBA" id="ARBA00023315"/>
    </source>
</evidence>
<keyword evidence="5 6" id="KW-0012">Acyltransferase</keyword>
<proteinExistence type="inferred from homology"/>